<evidence type="ECO:0000313" key="4">
    <source>
        <dbReference type="EMBL" id="TKC18844.1"/>
    </source>
</evidence>
<dbReference type="AlphaFoldDB" id="A0A4U1D8T4"/>
<organism evidence="4 5">
    <name type="scientific">Robertmurraya kyonggiensis</name>
    <dbReference type="NCBI Taxonomy" id="1037680"/>
    <lineage>
        <taxon>Bacteria</taxon>
        <taxon>Bacillati</taxon>
        <taxon>Bacillota</taxon>
        <taxon>Bacilli</taxon>
        <taxon>Bacillales</taxon>
        <taxon>Bacillaceae</taxon>
        <taxon>Robertmurraya</taxon>
    </lineage>
</organism>
<evidence type="ECO:0000259" key="3">
    <source>
        <dbReference type="SMART" id="SM00420"/>
    </source>
</evidence>
<accession>A0A4U1D8T4</accession>
<dbReference type="Pfam" id="PF08220">
    <property type="entry name" value="HTH_DeoR"/>
    <property type="match status" value="1"/>
</dbReference>
<protein>
    <submittedName>
        <fullName evidence="4">DeoR family transcriptional regulator</fullName>
    </submittedName>
</protein>
<comment type="caution">
    <text evidence="4">The sequence shown here is derived from an EMBL/GenBank/DDBJ whole genome shotgun (WGS) entry which is preliminary data.</text>
</comment>
<reference evidence="4 5" key="1">
    <citation type="journal article" date="2011" name="J. Microbiol.">
        <title>Bacillus kyonggiensis sp. nov., isolated from soil of a lettuce field.</title>
        <authorList>
            <person name="Dong K."/>
            <person name="Lee S."/>
        </authorList>
    </citation>
    <scope>NUCLEOTIDE SEQUENCE [LARGE SCALE GENOMIC DNA]</scope>
    <source>
        <strain evidence="4 5">NB22</strain>
    </source>
</reference>
<name>A0A4U1D8T4_9BACI</name>
<feature type="domain" description="HTH deoR-type" evidence="3">
    <location>
        <begin position="6"/>
        <end position="49"/>
    </location>
</feature>
<keyword evidence="2" id="KW-0804">Transcription</keyword>
<dbReference type="EMBL" id="SWBM01000001">
    <property type="protein sequence ID" value="TKC18844.1"/>
    <property type="molecule type" value="Genomic_DNA"/>
</dbReference>
<dbReference type="InterPro" id="IPR001034">
    <property type="entry name" value="DeoR_HTH"/>
</dbReference>
<gene>
    <name evidence="4" type="ORF">FA727_04615</name>
</gene>
<dbReference type="SMART" id="SM00420">
    <property type="entry name" value="HTH_DEOR"/>
    <property type="match status" value="1"/>
</dbReference>
<proteinExistence type="predicted"/>
<keyword evidence="5" id="KW-1185">Reference proteome</keyword>
<evidence type="ECO:0000256" key="1">
    <source>
        <dbReference type="ARBA" id="ARBA00023015"/>
    </source>
</evidence>
<evidence type="ECO:0000256" key="2">
    <source>
        <dbReference type="ARBA" id="ARBA00023163"/>
    </source>
</evidence>
<evidence type="ECO:0000313" key="5">
    <source>
        <dbReference type="Proteomes" id="UP000307756"/>
    </source>
</evidence>
<dbReference type="RefSeq" id="WP_136829537.1">
    <property type="nucleotide sequence ID" value="NZ_SWBM01000001.1"/>
</dbReference>
<keyword evidence="1" id="KW-0805">Transcription regulation</keyword>
<dbReference type="GO" id="GO:0003700">
    <property type="term" value="F:DNA-binding transcription factor activity"/>
    <property type="evidence" value="ECO:0007669"/>
    <property type="project" value="InterPro"/>
</dbReference>
<dbReference type="Proteomes" id="UP000307756">
    <property type="component" value="Unassembled WGS sequence"/>
</dbReference>
<sequence length="50" mass="5691">MLASDRQNKIKELVLSHYSLKISELSEISKVSEMTIQGKMKNSKGCCHHE</sequence>
<dbReference type="OrthoDB" id="9797223at2"/>